<dbReference type="RefSeq" id="WP_061140551.1">
    <property type="nucleotide sequence ID" value="NZ_LNNH01000007.1"/>
</dbReference>
<evidence type="ECO:0000256" key="3">
    <source>
        <dbReference type="ARBA" id="ARBA00022801"/>
    </source>
</evidence>
<dbReference type="InterPro" id="IPR023828">
    <property type="entry name" value="Peptidase_S8_Ser-AS"/>
</dbReference>
<dbReference type="EMBL" id="LNNH01000007">
    <property type="protein sequence ID" value="KWW22242.1"/>
    <property type="molecule type" value="Genomic_DNA"/>
</dbReference>
<proteinExistence type="inferred from homology"/>
<dbReference type="CDD" id="cd07477">
    <property type="entry name" value="Peptidases_S8_Subtilisin_subset"/>
    <property type="match status" value="1"/>
</dbReference>
<comment type="similarity">
    <text evidence="1 5 6">Belongs to the peptidase S8 family.</text>
</comment>
<evidence type="ECO:0000313" key="8">
    <source>
        <dbReference type="EMBL" id="KWW22242.1"/>
    </source>
</evidence>
<feature type="active site" description="Charge relay system" evidence="5">
    <location>
        <position position="51"/>
    </location>
</feature>
<dbReference type="PANTHER" id="PTHR43399">
    <property type="entry name" value="SUBTILISIN-RELATED"/>
    <property type="match status" value="1"/>
</dbReference>
<dbReference type="GO" id="GO:0006508">
    <property type="term" value="P:proteolysis"/>
    <property type="evidence" value="ECO:0007669"/>
    <property type="project" value="UniProtKB-KW"/>
</dbReference>
<evidence type="ECO:0000256" key="2">
    <source>
        <dbReference type="ARBA" id="ARBA00022670"/>
    </source>
</evidence>
<dbReference type="InterPro" id="IPR051048">
    <property type="entry name" value="Peptidase_S8/S53_subtilisin"/>
</dbReference>
<dbReference type="PROSITE" id="PS51892">
    <property type="entry name" value="SUBTILASE"/>
    <property type="match status" value="1"/>
</dbReference>
<dbReference type="InterPro" id="IPR022398">
    <property type="entry name" value="Peptidase_S8_His-AS"/>
</dbReference>
<dbReference type="PROSITE" id="PS00136">
    <property type="entry name" value="SUBTILASE_ASP"/>
    <property type="match status" value="1"/>
</dbReference>
<dbReference type="InterPro" id="IPR036852">
    <property type="entry name" value="Peptidase_S8/S53_dom_sf"/>
</dbReference>
<evidence type="ECO:0000313" key="9">
    <source>
        <dbReference type="Proteomes" id="UP000064189"/>
    </source>
</evidence>
<dbReference type="Gene3D" id="3.40.50.200">
    <property type="entry name" value="Peptidase S8/S53 domain"/>
    <property type="match status" value="1"/>
</dbReference>
<evidence type="ECO:0000256" key="1">
    <source>
        <dbReference type="ARBA" id="ARBA00011073"/>
    </source>
</evidence>
<dbReference type="InterPro" id="IPR034202">
    <property type="entry name" value="Subtilisin_Carlsberg-like"/>
</dbReference>
<name>A0A125QSN5_9BACI</name>
<dbReference type="PROSITE" id="PS00137">
    <property type="entry name" value="SUBTILASE_HIS"/>
    <property type="match status" value="1"/>
</dbReference>
<sequence length="332" mass="35684">MTREKRLIPYKVLEVMETVKEKIPEGIELVKAPAVWEKSNYGEGVVVAVIDTGIDKEHPDLKERIIGGKDFTNTGDFQDDNGHGTHVCGTILASINNVGVVGVAPKASILALKALNGQGQGEIDWINGALEYAINWQGPNEETVSVISLSLGGPPDEAEHKLIQRAIQKDILIVCAAGNSGDGRHETDELDYPGAYPEVVEVGAVDLSRNLADFSNTNDEIDLVAPGVDILSTYPGNKYARLSGTSMATPHVSGAAALLKVIAEQDFGRKLTEAELYAQLVKSTEDLGISKKAQGNGLLNLTIADQRVEKSIKITIESENLKLPSKSVVMEY</sequence>
<dbReference type="Proteomes" id="UP000064189">
    <property type="component" value="Unassembled WGS sequence"/>
</dbReference>
<reference evidence="8 9" key="1">
    <citation type="submission" date="2015-11" db="EMBL/GenBank/DDBJ databases">
        <title>Genome Sequence of Bacillus simplex strain VanAntwerpen2.</title>
        <authorList>
            <person name="Couger M.B."/>
        </authorList>
    </citation>
    <scope>NUCLEOTIDE SEQUENCE [LARGE SCALE GENOMIC DNA]</scope>
    <source>
        <strain evidence="8 9">VanAntwerpen02</strain>
    </source>
</reference>
<feature type="active site" description="Charge relay system" evidence="5">
    <location>
        <position position="246"/>
    </location>
</feature>
<dbReference type="InterPro" id="IPR000209">
    <property type="entry name" value="Peptidase_S8/S53_dom"/>
</dbReference>
<dbReference type="Pfam" id="PF00082">
    <property type="entry name" value="Peptidase_S8"/>
    <property type="match status" value="1"/>
</dbReference>
<protein>
    <submittedName>
        <fullName evidence="8">Serine protease</fullName>
    </submittedName>
</protein>
<keyword evidence="9" id="KW-1185">Reference proteome</keyword>
<feature type="active site" description="Charge relay system" evidence="5">
    <location>
        <position position="83"/>
    </location>
</feature>
<dbReference type="PANTHER" id="PTHR43399:SF4">
    <property type="entry name" value="CELL WALL-ASSOCIATED PROTEASE"/>
    <property type="match status" value="1"/>
</dbReference>
<keyword evidence="3 5" id="KW-0378">Hydrolase</keyword>
<dbReference type="AlphaFoldDB" id="A0A125QSN5"/>
<evidence type="ECO:0000259" key="7">
    <source>
        <dbReference type="Pfam" id="PF00082"/>
    </source>
</evidence>
<dbReference type="PRINTS" id="PR00723">
    <property type="entry name" value="SUBTILISIN"/>
</dbReference>
<dbReference type="InterPro" id="IPR023827">
    <property type="entry name" value="Peptidase_S8_Asp-AS"/>
</dbReference>
<organism evidence="8 9">
    <name type="scientific">Peribacillus simplex</name>
    <dbReference type="NCBI Taxonomy" id="1478"/>
    <lineage>
        <taxon>Bacteria</taxon>
        <taxon>Bacillati</taxon>
        <taxon>Bacillota</taxon>
        <taxon>Bacilli</taxon>
        <taxon>Bacillales</taxon>
        <taxon>Bacillaceae</taxon>
        <taxon>Peribacillus</taxon>
    </lineage>
</organism>
<gene>
    <name evidence="8" type="ORF">AS888_13290</name>
</gene>
<evidence type="ECO:0000256" key="6">
    <source>
        <dbReference type="RuleBase" id="RU003355"/>
    </source>
</evidence>
<keyword evidence="2 5" id="KW-0645">Protease</keyword>
<evidence type="ECO:0000256" key="4">
    <source>
        <dbReference type="ARBA" id="ARBA00022825"/>
    </source>
</evidence>
<evidence type="ECO:0000256" key="5">
    <source>
        <dbReference type="PROSITE-ProRule" id="PRU01240"/>
    </source>
</evidence>
<dbReference type="InterPro" id="IPR015500">
    <property type="entry name" value="Peptidase_S8_subtilisin-rel"/>
</dbReference>
<keyword evidence="4 5" id="KW-0720">Serine protease</keyword>
<comment type="caution">
    <text evidence="8">The sequence shown here is derived from an EMBL/GenBank/DDBJ whole genome shotgun (WGS) entry which is preliminary data.</text>
</comment>
<accession>A0A125QSN5</accession>
<dbReference type="GO" id="GO:0004252">
    <property type="term" value="F:serine-type endopeptidase activity"/>
    <property type="evidence" value="ECO:0007669"/>
    <property type="project" value="UniProtKB-UniRule"/>
</dbReference>
<dbReference type="SUPFAM" id="SSF52743">
    <property type="entry name" value="Subtilisin-like"/>
    <property type="match status" value="1"/>
</dbReference>
<dbReference type="PROSITE" id="PS00138">
    <property type="entry name" value="SUBTILASE_SER"/>
    <property type="match status" value="1"/>
</dbReference>
<feature type="domain" description="Peptidase S8/S53" evidence="7">
    <location>
        <begin position="42"/>
        <end position="297"/>
    </location>
</feature>